<accession>A0A3B0WWU6</accession>
<protein>
    <submittedName>
        <fullName evidence="1">Uncharacterized protein</fullName>
    </submittedName>
</protein>
<proteinExistence type="predicted"/>
<dbReference type="AlphaFoldDB" id="A0A3B0WWU6"/>
<gene>
    <name evidence="1" type="ORF">MNBD_GAMMA11-882</name>
</gene>
<sequence length="123" mass="13919">MKNTSKKSDYLNTLQTNGAQVHARQYTPELNSSSTGLSSLQKSTSYILSHTSQWGFGKSKLNIKRYKLNQHTWRLTVVNPRTRKTILQADGHGDTVFANEDNLARMAETLMAQGLTIRTQFDE</sequence>
<name>A0A3B0WWU6_9ZZZZ</name>
<evidence type="ECO:0000313" key="1">
    <source>
        <dbReference type="EMBL" id="VAW59971.1"/>
    </source>
</evidence>
<dbReference type="EMBL" id="UOFG01000102">
    <property type="protein sequence ID" value="VAW59971.1"/>
    <property type="molecule type" value="Genomic_DNA"/>
</dbReference>
<organism evidence="1">
    <name type="scientific">hydrothermal vent metagenome</name>
    <dbReference type="NCBI Taxonomy" id="652676"/>
    <lineage>
        <taxon>unclassified sequences</taxon>
        <taxon>metagenomes</taxon>
        <taxon>ecological metagenomes</taxon>
    </lineage>
</organism>
<reference evidence="1" key="1">
    <citation type="submission" date="2018-06" db="EMBL/GenBank/DDBJ databases">
        <authorList>
            <person name="Zhirakovskaya E."/>
        </authorList>
    </citation>
    <scope>NUCLEOTIDE SEQUENCE</scope>
</reference>